<dbReference type="PANTHER" id="PTHR12311:SF7">
    <property type="entry name" value="ACTIVATOR OF BASAL TRANSCRIPTION 1"/>
    <property type="match status" value="1"/>
</dbReference>
<gene>
    <name evidence="6" type="ORF">MACK_000289</name>
</gene>
<evidence type="ECO:0000256" key="2">
    <source>
        <dbReference type="ARBA" id="ARBA00005819"/>
    </source>
</evidence>
<dbReference type="GO" id="GO:0034462">
    <property type="term" value="P:small-subunit processome assembly"/>
    <property type="evidence" value="ECO:0007669"/>
    <property type="project" value="TreeGrafter"/>
</dbReference>
<evidence type="ECO:0008006" key="8">
    <source>
        <dbReference type="Google" id="ProtNLM"/>
    </source>
</evidence>
<dbReference type="GO" id="GO:0000447">
    <property type="term" value="P:endonucleolytic cleavage in ITS1 to separate SSU-rRNA from 5.8S rRNA and LSU-rRNA from tricistronic rRNA transcript (SSU-rRNA, 5.8S rRNA, LSU-rRNA)"/>
    <property type="evidence" value="ECO:0007669"/>
    <property type="project" value="TreeGrafter"/>
</dbReference>
<dbReference type="GO" id="GO:0000480">
    <property type="term" value="P:endonucleolytic cleavage in 5'-ETS of tricistronic rRNA transcript (SSU-rRNA, 5.8S rRNA, LSU-rRNA)"/>
    <property type="evidence" value="ECO:0007669"/>
    <property type="project" value="TreeGrafter"/>
</dbReference>
<feature type="region of interest" description="Disordered" evidence="5">
    <location>
        <begin position="25"/>
        <end position="46"/>
    </location>
</feature>
<evidence type="ECO:0000256" key="1">
    <source>
        <dbReference type="ARBA" id="ARBA00004604"/>
    </source>
</evidence>
<dbReference type="SUPFAM" id="SSF54928">
    <property type="entry name" value="RNA-binding domain, RBD"/>
    <property type="match status" value="1"/>
</dbReference>
<dbReference type="GO" id="GO:0000472">
    <property type="term" value="P:endonucleolytic cleavage to generate mature 5'-end of SSU-rRNA from (SSU-rRNA, 5.8S rRNA, LSU-rRNA)"/>
    <property type="evidence" value="ECO:0007669"/>
    <property type="project" value="TreeGrafter"/>
</dbReference>
<evidence type="ECO:0000256" key="3">
    <source>
        <dbReference type="ARBA" id="ARBA00022884"/>
    </source>
</evidence>
<evidence type="ECO:0000313" key="7">
    <source>
        <dbReference type="Proteomes" id="UP000244811"/>
    </source>
</evidence>
<name>A0A976MB91_THEOR</name>
<dbReference type="EMBL" id="CP056069">
    <property type="protein sequence ID" value="UKK00219.2"/>
    <property type="molecule type" value="Genomic_DNA"/>
</dbReference>
<protein>
    <recommendedName>
        <fullName evidence="8">Pre-rRNA-processing protein ESF2</fullName>
    </recommendedName>
</protein>
<dbReference type="GO" id="GO:0003723">
    <property type="term" value="F:RNA binding"/>
    <property type="evidence" value="ECO:0007669"/>
    <property type="project" value="UniProtKB-KW"/>
</dbReference>
<evidence type="ECO:0000256" key="5">
    <source>
        <dbReference type="SAM" id="MobiDB-lite"/>
    </source>
</evidence>
<dbReference type="GO" id="GO:0005730">
    <property type="term" value="C:nucleolus"/>
    <property type="evidence" value="ECO:0007669"/>
    <property type="project" value="UniProtKB-SubCell"/>
</dbReference>
<feature type="compositionally biased region" description="Polar residues" evidence="5">
    <location>
        <begin position="25"/>
        <end position="45"/>
    </location>
</feature>
<dbReference type="AlphaFoldDB" id="A0A976MB91"/>
<dbReference type="InterPro" id="IPR034353">
    <property type="entry name" value="ABT1/ESF2_RRM"/>
</dbReference>
<feature type="compositionally biased region" description="Basic residues" evidence="5">
    <location>
        <begin position="284"/>
        <end position="295"/>
    </location>
</feature>
<dbReference type="PANTHER" id="PTHR12311">
    <property type="entry name" value="ACTIVATOR OF BASAL TRANSCRIPTION 1"/>
    <property type="match status" value="1"/>
</dbReference>
<evidence type="ECO:0000256" key="4">
    <source>
        <dbReference type="ARBA" id="ARBA00023242"/>
    </source>
</evidence>
<dbReference type="Proteomes" id="UP000244811">
    <property type="component" value="Chromosome 1"/>
</dbReference>
<evidence type="ECO:0000313" key="6">
    <source>
        <dbReference type="EMBL" id="UKK00219.2"/>
    </source>
</evidence>
<dbReference type="Gene3D" id="3.30.70.330">
    <property type="match status" value="1"/>
</dbReference>
<feature type="compositionally biased region" description="Polar residues" evidence="5">
    <location>
        <begin position="247"/>
        <end position="264"/>
    </location>
</feature>
<dbReference type="InterPro" id="IPR012677">
    <property type="entry name" value="Nucleotide-bd_a/b_plait_sf"/>
</dbReference>
<dbReference type="InterPro" id="IPR035979">
    <property type="entry name" value="RBD_domain_sf"/>
</dbReference>
<feature type="compositionally biased region" description="Basic and acidic residues" evidence="5">
    <location>
        <begin position="237"/>
        <end position="246"/>
    </location>
</feature>
<keyword evidence="3" id="KW-0694">RNA-binding</keyword>
<dbReference type="InterPro" id="IPR039119">
    <property type="entry name" value="ABT1/Esf2"/>
</dbReference>
<proteinExistence type="inferred from homology"/>
<comment type="subcellular location">
    <subcellularLocation>
        <location evidence="1">Nucleus</location>
        <location evidence="1">Nucleolus</location>
    </subcellularLocation>
</comment>
<sequence length="314" mass="36690">MEEIDLTDIHHPSTNIKEDRNYSTDLSNINEDSTNVDGKNTNITDLNDMESEIGDKFDTEEHETDLQADFESELNSGPYPDLVDELSGIIYISRIPPFMGLSKLRSYFSNFGKVGKVYAHPEPIGQYKKRVKMGGNKRLKFTHAWIQFYDKSIAKNVAKMLNNKPFSDTKRSSFWKYDIWNIKYLPKFKWHHLVEYWSEHKRESKEQLNLLLQRERKRNLRYLEQLEIEKLEHQIELKRKGKKESTNSKNDATNESTSNTTNKMKPSIKDDADKTNTSNTQTKKLTHNKKRKKMKSNGPSDKDIPLNLLNSIAL</sequence>
<dbReference type="CDD" id="cd12263">
    <property type="entry name" value="RRM_ABT1_like"/>
    <property type="match status" value="1"/>
</dbReference>
<comment type="similarity">
    <text evidence="2">Belongs to the ESF2/ABP1 family.</text>
</comment>
<organism evidence="6 7">
    <name type="scientific">Theileria orientalis</name>
    <dbReference type="NCBI Taxonomy" id="68886"/>
    <lineage>
        <taxon>Eukaryota</taxon>
        <taxon>Sar</taxon>
        <taxon>Alveolata</taxon>
        <taxon>Apicomplexa</taxon>
        <taxon>Aconoidasida</taxon>
        <taxon>Piroplasmida</taxon>
        <taxon>Theileriidae</taxon>
        <taxon>Theileria</taxon>
    </lineage>
</organism>
<reference evidence="6" key="1">
    <citation type="submission" date="2022-07" db="EMBL/GenBank/DDBJ databases">
        <title>Evaluation of T. orientalis genome assembly methods using nanopore sequencing and analysis of variation between genomes.</title>
        <authorList>
            <person name="Yam J."/>
            <person name="Micallef M.L."/>
            <person name="Liu M."/>
            <person name="Djordjevic S.P."/>
            <person name="Bogema D.R."/>
            <person name="Jenkins C."/>
        </authorList>
    </citation>
    <scope>NUCLEOTIDE SEQUENCE</scope>
    <source>
        <strain evidence="6">Goon Nure</strain>
    </source>
</reference>
<accession>A0A976MB91</accession>
<keyword evidence="4" id="KW-0539">Nucleus</keyword>
<feature type="region of interest" description="Disordered" evidence="5">
    <location>
        <begin position="237"/>
        <end position="314"/>
    </location>
</feature>